<dbReference type="Gene3D" id="1.20.920.10">
    <property type="entry name" value="Bromodomain-like"/>
    <property type="match status" value="1"/>
</dbReference>
<feature type="region of interest" description="Disordered" evidence="4">
    <location>
        <begin position="1207"/>
        <end position="1231"/>
    </location>
</feature>
<keyword evidence="1 2" id="KW-0103">Bromodomain</keyword>
<reference evidence="6" key="1">
    <citation type="submission" date="2021-06" db="EMBL/GenBank/DDBJ databases">
        <authorList>
            <consortium name="Wellcome Sanger Institute Data Sharing"/>
        </authorList>
    </citation>
    <scope>NUCLEOTIDE SEQUENCE [LARGE SCALE GENOMIC DNA]</scope>
</reference>
<evidence type="ECO:0000256" key="1">
    <source>
        <dbReference type="ARBA" id="ARBA00023117"/>
    </source>
</evidence>
<proteinExistence type="predicted"/>
<evidence type="ECO:0000313" key="7">
    <source>
        <dbReference type="Proteomes" id="UP000694620"/>
    </source>
</evidence>
<dbReference type="GO" id="GO:0090537">
    <property type="term" value="C:CERF complex"/>
    <property type="evidence" value="ECO:0007669"/>
    <property type="project" value="InterPro"/>
</dbReference>
<evidence type="ECO:0000256" key="4">
    <source>
        <dbReference type="SAM" id="MobiDB-lite"/>
    </source>
</evidence>
<feature type="compositionally biased region" description="Polar residues" evidence="4">
    <location>
        <begin position="1172"/>
        <end position="1188"/>
    </location>
</feature>
<reference evidence="6" key="3">
    <citation type="submission" date="2025-09" db="UniProtKB">
        <authorList>
            <consortium name="Ensembl"/>
        </authorList>
    </citation>
    <scope>IDENTIFICATION</scope>
</reference>
<feature type="compositionally biased region" description="Basic and acidic residues" evidence="4">
    <location>
        <begin position="522"/>
        <end position="531"/>
    </location>
</feature>
<feature type="domain" description="Bromo" evidence="5">
    <location>
        <begin position="423"/>
        <end position="493"/>
    </location>
</feature>
<feature type="region of interest" description="Disordered" evidence="4">
    <location>
        <begin position="1159"/>
        <end position="1190"/>
    </location>
</feature>
<dbReference type="GO" id="GO:0007338">
    <property type="term" value="P:single fertilization"/>
    <property type="evidence" value="ECO:0007669"/>
    <property type="project" value="TreeGrafter"/>
</dbReference>
<dbReference type="PROSITE" id="PS50014">
    <property type="entry name" value="BROMODOMAIN_2"/>
    <property type="match status" value="1"/>
</dbReference>
<evidence type="ECO:0000313" key="6">
    <source>
        <dbReference type="Ensembl" id="ENSECRP00000002092.1"/>
    </source>
</evidence>
<dbReference type="InterPro" id="IPR029614">
    <property type="entry name" value="CECR2"/>
</dbReference>
<evidence type="ECO:0000256" key="2">
    <source>
        <dbReference type="PROSITE-ProRule" id="PRU00035"/>
    </source>
</evidence>
<feature type="region of interest" description="Disordered" evidence="4">
    <location>
        <begin position="518"/>
        <end position="544"/>
    </location>
</feature>
<dbReference type="SUPFAM" id="SSF47370">
    <property type="entry name" value="Bromodomain"/>
    <property type="match status" value="1"/>
</dbReference>
<dbReference type="Ensembl" id="ENSECRT00000002120.1">
    <property type="protein sequence ID" value="ENSECRP00000002092.1"/>
    <property type="gene ID" value="ENSECRG00000001457.1"/>
</dbReference>
<dbReference type="PRINTS" id="PR00503">
    <property type="entry name" value="BROMODOMAIN"/>
</dbReference>
<reference evidence="6" key="2">
    <citation type="submission" date="2025-08" db="UniProtKB">
        <authorList>
            <consortium name="Ensembl"/>
        </authorList>
    </citation>
    <scope>IDENTIFICATION</scope>
</reference>
<evidence type="ECO:0000259" key="5">
    <source>
        <dbReference type="PROSITE" id="PS50014"/>
    </source>
</evidence>
<evidence type="ECO:0000256" key="3">
    <source>
        <dbReference type="SAM" id="Coils"/>
    </source>
</evidence>
<feature type="coiled-coil region" evidence="3">
    <location>
        <begin position="335"/>
        <end position="370"/>
    </location>
</feature>
<dbReference type="PROSITE" id="PS00633">
    <property type="entry name" value="BROMODOMAIN_1"/>
    <property type="match status" value="1"/>
</dbReference>
<dbReference type="InterPro" id="IPR036427">
    <property type="entry name" value="Bromodomain-like_sf"/>
</dbReference>
<gene>
    <name evidence="6" type="primary">LOC114656855</name>
</gene>
<keyword evidence="7" id="KW-1185">Reference proteome</keyword>
<sequence>MSQECLVSVEEIRSWWEVPAIAHFCSMFRTAFGLPDFEIEEFEEALQKQDLSFLFELVASLLEGCYQRTDITPCTMKTYLDDIISYRWELEEGKPNPLKEGTFEKLSLRMQVELIHKLCDYRLDAADVFELLKGLDADSLRVEPLGEDSDGAIYWYFYGTRLYKEQHTKGKSVTQCPAAGIKYEQKSVKRRGRPPKKKVIEVESISETDADHQCENCSISQLGNSEQQRGVWSLVCTTEQEWKNLAESIKEKPSLKDKQLYKLLSENFISEIGNMISNKEKQHEEKKLEMVPRRSSDRLTIKRIMLEEEETMLAIAKVEEQKREDEERKCLLLLTAQRKEEAKILEEEKRQAMEEKVKAMEERARRRKIREEKAWLLSQGKDLPPELLCIESQLPGRRSRKTKDLFDLDEDYTALYKVLDGLKAHEDSWPFLEPVDESYAPNYHEIIETPMDLSTVERKLNEGKYITKEEFVSDVKLIFENCHEYNGEDSEYTKMAEALERCFNKALLKHFPSDDVDTDEEFQVKTDEREKKERRKSRVQRSGGIETLTNNVGDRAIRNQYSINGKRLSSSCVNKEDEHKDVHLELLKPPAAKINMSLNRSSYHDVPLPLQSPTNLSLQPVLGPLSGIHEHPKPRMIGPVSLQHRLPYAGPAHGPSLGPRPAALQAGSLCRPPPEGSVYPTQTYLPGFSKNTADLLTGNPRGIIGNDKGQPRSAYSHFRQSFGTVPVWTGVNGIPVEGPVSSSGATLNPHNMAGGPSHLQSHSFNQMMEPTVVHTQGSRNQQALHIPEKGPHRYYNLPNNNSCQKMQPQQSLYPKTILPPQSQGLQLGSMLDSPEMIALQQLSASSRSLDEQSPLSVAQHEGTFNLMSVCPTTQPRQMPPLQEVQCRKQHETDKSSHTVVTECNTILAKSGEKPKVVTDFSTLDTSSTKHGKSSLSYSSTADILPESPKVCSKGVNGVMEKIQNNPKKSITNSGLKEKKAKVKNDEDQTTTTVNETACIKVLKIKSDTLGISPKLHSPLEMKNVNDNMFDQSISNLVDDSKVHTSQLYNSLHLNDFEENVAQEQSKNGVLKHNSNDIPLSMSLPVSSQRQFTGISVSQNSLSQPGPATFSFGHQRSTYPYQGTANTYQYAQSQYYPQPHGITSGFTVDDWKNFSYVSQNSSAVSKPPDVNRISGQARKSSTSPHSSETLPGRLVSFSIDVIRNNSVENSGVSSPLKAGDEDQERPESPKDILDLDSHNAAARRCNTTSPNVGFMYGPRAAQSGVIDSNRSSCHSQLIAHSSPYFTHQLASSSYVPSRVEAIHQPYHVNYSQSQTRIPLYSHELMLQQRVGLPFEEQFLNNGQRTSTSVVGESKSSVNKQGV</sequence>
<dbReference type="PANTHER" id="PTHR47092">
    <property type="entry name" value="CAT EYE SYNDROME CRITICAL REGION PROTEIN 2"/>
    <property type="match status" value="1"/>
</dbReference>
<dbReference type="GeneTree" id="ENSGT00940000160360"/>
<name>A0A8C4RGD0_ERPCA</name>
<feature type="region of interest" description="Disordered" evidence="4">
    <location>
        <begin position="660"/>
        <end position="684"/>
    </location>
</feature>
<organism evidence="6 7">
    <name type="scientific">Erpetoichthys calabaricus</name>
    <name type="common">Rope fish</name>
    <name type="synonym">Calamoichthys calabaricus</name>
    <dbReference type="NCBI Taxonomy" id="27687"/>
    <lineage>
        <taxon>Eukaryota</taxon>
        <taxon>Metazoa</taxon>
        <taxon>Chordata</taxon>
        <taxon>Craniata</taxon>
        <taxon>Vertebrata</taxon>
        <taxon>Euteleostomi</taxon>
        <taxon>Actinopterygii</taxon>
        <taxon>Polypteriformes</taxon>
        <taxon>Polypteridae</taxon>
        <taxon>Erpetoichthys</taxon>
    </lineage>
</organism>
<dbReference type="Proteomes" id="UP000694620">
    <property type="component" value="Chromosome 1"/>
</dbReference>
<dbReference type="GO" id="GO:0006338">
    <property type="term" value="P:chromatin remodeling"/>
    <property type="evidence" value="ECO:0007669"/>
    <property type="project" value="InterPro"/>
</dbReference>
<keyword evidence="3" id="KW-0175">Coiled coil</keyword>
<protein>
    <submittedName>
        <fullName evidence="6">Cat eye syndrome critical region protein 2 homolog</fullName>
    </submittedName>
</protein>
<dbReference type="PANTHER" id="PTHR47092:SF1">
    <property type="entry name" value="CHROMATIN REMODELING REGULATOR CECR2"/>
    <property type="match status" value="1"/>
</dbReference>
<dbReference type="InterPro" id="IPR001487">
    <property type="entry name" value="Bromodomain"/>
</dbReference>
<dbReference type="Pfam" id="PF00439">
    <property type="entry name" value="Bromodomain"/>
    <property type="match status" value="1"/>
</dbReference>
<dbReference type="CDD" id="cd05509">
    <property type="entry name" value="Bromo_gcn5_like"/>
    <property type="match status" value="1"/>
</dbReference>
<dbReference type="SMART" id="SM00297">
    <property type="entry name" value="BROMO"/>
    <property type="match status" value="1"/>
</dbReference>
<dbReference type="InterPro" id="IPR018359">
    <property type="entry name" value="Bromodomain_CS"/>
</dbReference>
<accession>A0A8C4RGD0</accession>